<dbReference type="Proteomes" id="UP000261680">
    <property type="component" value="Unplaced"/>
</dbReference>
<protein>
    <submittedName>
        <fullName evidence="3">Uncharacterized protein LOC103665909</fullName>
    </submittedName>
</protein>
<proteinExistence type="predicted"/>
<gene>
    <name evidence="3" type="primary">LOC103665909</name>
</gene>
<sequence length="275" mass="30807">MRSQARSLRQILPLSPEAPRGSRRDQTPPPGGRWAQAQRMLISPRRGALIGWRGFQWLSRGGGRGRVKGRRRRQQQPPQPGTPGHPPPPGRQGVCGPRGRLRRGLPLLWSARVLLLNPSRVRDDDPTPRPTVQAEDGISAEGFQAAGWSRRISNVWAKCRRVQSFLCAQARLFRAAPSNSGDPRGHLHVNAPRVALLPSPGSLPSYPLPLPRISPVTNTMRSHYYPQFYRLKNQRKTQRARDGAQNVKPEDPVITESGALATHRWHRLWHRPGPG</sequence>
<keyword evidence="2" id="KW-1185">Reference proteome</keyword>
<feature type="region of interest" description="Disordered" evidence="1">
    <location>
        <begin position="60"/>
        <end position="98"/>
    </location>
</feature>
<dbReference type="KEGG" id="umr:103665909"/>
<evidence type="ECO:0000313" key="2">
    <source>
        <dbReference type="Proteomes" id="UP000261680"/>
    </source>
</evidence>
<feature type="region of interest" description="Disordered" evidence="1">
    <location>
        <begin position="119"/>
        <end position="138"/>
    </location>
</feature>
<dbReference type="OrthoDB" id="10661001at2759"/>
<dbReference type="AlphaFoldDB" id="A0A384CCL7"/>
<organism evidence="2 3">
    <name type="scientific">Ursus maritimus</name>
    <name type="common">Polar bear</name>
    <name type="synonym">Thalarctos maritimus</name>
    <dbReference type="NCBI Taxonomy" id="29073"/>
    <lineage>
        <taxon>Eukaryota</taxon>
        <taxon>Metazoa</taxon>
        <taxon>Chordata</taxon>
        <taxon>Craniata</taxon>
        <taxon>Vertebrata</taxon>
        <taxon>Euteleostomi</taxon>
        <taxon>Mammalia</taxon>
        <taxon>Eutheria</taxon>
        <taxon>Laurasiatheria</taxon>
        <taxon>Carnivora</taxon>
        <taxon>Caniformia</taxon>
        <taxon>Ursidae</taxon>
        <taxon>Ursus</taxon>
    </lineage>
</organism>
<evidence type="ECO:0000313" key="3">
    <source>
        <dbReference type="RefSeq" id="XP_008692165.2"/>
    </source>
</evidence>
<evidence type="ECO:0000256" key="1">
    <source>
        <dbReference type="SAM" id="MobiDB-lite"/>
    </source>
</evidence>
<reference evidence="3" key="1">
    <citation type="submission" date="2025-08" db="UniProtKB">
        <authorList>
            <consortium name="RefSeq"/>
        </authorList>
    </citation>
    <scope>IDENTIFICATION</scope>
    <source>
        <tissue evidence="3">Whole blood</tissue>
    </source>
</reference>
<feature type="compositionally biased region" description="Pro residues" evidence="1">
    <location>
        <begin position="77"/>
        <end position="90"/>
    </location>
</feature>
<feature type="compositionally biased region" description="Basic residues" evidence="1">
    <location>
        <begin position="63"/>
        <end position="74"/>
    </location>
</feature>
<dbReference type="RefSeq" id="XP_008692165.2">
    <property type="nucleotide sequence ID" value="XM_008693943.2"/>
</dbReference>
<name>A0A384CCL7_URSMA</name>
<dbReference type="GeneID" id="103665909"/>
<accession>A0A384CCL7</accession>
<feature type="region of interest" description="Disordered" evidence="1">
    <location>
        <begin position="1"/>
        <end position="34"/>
    </location>
</feature>